<dbReference type="PRINTS" id="PR00090">
    <property type="entry name" value="RNGDIOXGNASE"/>
</dbReference>
<dbReference type="PROSITE" id="PS00570">
    <property type="entry name" value="RING_HYDROXYL_ALPHA"/>
    <property type="match status" value="1"/>
</dbReference>
<keyword evidence="7" id="KW-0411">Iron-sulfur</keyword>
<dbReference type="Gene3D" id="2.102.10.10">
    <property type="entry name" value="Rieske [2Fe-2S] iron-sulphur domain"/>
    <property type="match status" value="1"/>
</dbReference>
<feature type="domain" description="Rieske" evidence="10">
    <location>
        <begin position="92"/>
        <end position="169"/>
    </location>
</feature>
<reference evidence="12" key="1">
    <citation type="submission" date="2019-03" db="EMBL/GenBank/DDBJ databases">
        <title>Aquabacterium pictum sp.nov., the first bacteriochlorophyll a-containing freshwater bacterium in the genus Aquabacterium of the class Betaproteobacteria.</title>
        <authorList>
            <person name="Hirose S."/>
            <person name="Tank M."/>
            <person name="Hara E."/>
            <person name="Tamaki H."/>
            <person name="Takaichi S."/>
            <person name="Haruta S."/>
            <person name="Hanada S."/>
        </authorList>
    </citation>
    <scope>NUCLEOTIDE SEQUENCE [LARGE SCALE GENOMIC DNA]</scope>
    <source>
        <strain evidence="12">W35</strain>
    </source>
</reference>
<keyword evidence="2" id="KW-0001">2Fe-2S</keyword>
<evidence type="ECO:0000256" key="5">
    <source>
        <dbReference type="ARBA" id="ARBA00023002"/>
    </source>
</evidence>
<evidence type="ECO:0000256" key="3">
    <source>
        <dbReference type="ARBA" id="ARBA00022723"/>
    </source>
</evidence>
<accession>A0A480AMI4</accession>
<evidence type="ECO:0000256" key="2">
    <source>
        <dbReference type="ARBA" id="ARBA00022714"/>
    </source>
</evidence>
<dbReference type="CDD" id="cd08879">
    <property type="entry name" value="RHO_alpha_C_AntDO-like"/>
    <property type="match status" value="1"/>
</dbReference>
<evidence type="ECO:0000313" key="11">
    <source>
        <dbReference type="EMBL" id="GCL62794.1"/>
    </source>
</evidence>
<evidence type="ECO:0000256" key="7">
    <source>
        <dbReference type="ARBA" id="ARBA00023014"/>
    </source>
</evidence>
<keyword evidence="4 11" id="KW-0223">Dioxygenase</keyword>
<evidence type="ECO:0000256" key="4">
    <source>
        <dbReference type="ARBA" id="ARBA00022964"/>
    </source>
</evidence>
<organism evidence="11 12">
    <name type="scientific">Pseudaquabacterium pictum</name>
    <dbReference type="NCBI Taxonomy" id="2315236"/>
    <lineage>
        <taxon>Bacteria</taxon>
        <taxon>Pseudomonadati</taxon>
        <taxon>Pseudomonadota</taxon>
        <taxon>Betaproteobacteria</taxon>
        <taxon>Burkholderiales</taxon>
        <taxon>Sphaerotilaceae</taxon>
        <taxon>Pseudaquabacterium</taxon>
    </lineage>
</organism>
<dbReference type="InterPro" id="IPR001663">
    <property type="entry name" value="Rng_hydr_dOase-A"/>
</dbReference>
<protein>
    <submittedName>
        <fullName evidence="11">Benzoate 1,2-dioxygenase large subunit</fullName>
    </submittedName>
</protein>
<evidence type="ECO:0000259" key="10">
    <source>
        <dbReference type="PROSITE" id="PS51296"/>
    </source>
</evidence>
<keyword evidence="5" id="KW-0560">Oxidoreductase</keyword>
<dbReference type="PANTHER" id="PTHR43756:SF1">
    <property type="entry name" value="3-PHENYLPROPIONATE_CINNAMIC ACID DIOXYGENASE SUBUNIT ALPHA"/>
    <property type="match status" value="1"/>
</dbReference>
<dbReference type="AlphaFoldDB" id="A0A480AMI4"/>
<dbReference type="GO" id="GO:0005506">
    <property type="term" value="F:iron ion binding"/>
    <property type="evidence" value="ECO:0007669"/>
    <property type="project" value="InterPro"/>
</dbReference>
<name>A0A480AMI4_9BURK</name>
<evidence type="ECO:0000256" key="9">
    <source>
        <dbReference type="SAM" id="MobiDB-lite"/>
    </source>
</evidence>
<proteinExistence type="inferred from homology"/>
<keyword evidence="8" id="KW-0520">NAD</keyword>
<dbReference type="SUPFAM" id="SSF55961">
    <property type="entry name" value="Bet v1-like"/>
    <property type="match status" value="1"/>
</dbReference>
<dbReference type="CDD" id="cd03542">
    <property type="entry name" value="Rieske_RO_Alpha_HBDO"/>
    <property type="match status" value="1"/>
</dbReference>
<comment type="caution">
    <text evidence="11">The sequence shown here is derived from an EMBL/GenBank/DDBJ whole genome shotgun (WGS) entry which is preliminary data.</text>
</comment>
<feature type="region of interest" description="Disordered" evidence="9">
    <location>
        <begin position="1"/>
        <end position="27"/>
    </location>
</feature>
<keyword evidence="12" id="KW-1185">Reference proteome</keyword>
<evidence type="ECO:0000256" key="6">
    <source>
        <dbReference type="ARBA" id="ARBA00023004"/>
    </source>
</evidence>
<dbReference type="EMBL" id="BJCL01000003">
    <property type="protein sequence ID" value="GCL62794.1"/>
    <property type="molecule type" value="Genomic_DNA"/>
</dbReference>
<feature type="compositionally biased region" description="Pro residues" evidence="9">
    <location>
        <begin position="1"/>
        <end position="12"/>
    </location>
</feature>
<sequence>MPPRAAPTPPKSLPVRAPARPGRAKPCPNVARVAGMETRMSTSASLDAVKNRLAGMLVEDADRHVYRLHRSAFTDEALFDLEMKHIFEGNWIYLAHESQIPNPNDYFTTQIGRQPIVITRNKAGELNAIINACSHRGATLCRHKKGNKTSFTCTFHGWTFNNSGKLLKVKDANGAGYPDNFNKDGSHDLKKVARFESYRGFLFGSLNPDVPPLTEFLGESTKIIDMIVDQSPEGLEVLRGSSTYTFDGNWKLQAENGADGYHVSSVHWNYAATTNQRKQAAAGDTIKAMDAGSWAKNGGGFYSFEHGHMLLWTKWANPEDRPAYPIRDQLAAQFGQARADWMIGHSRNLCLYPNVYLMDQFSSQIRVLRPISVNKTEVTIYCIAPKGETPEARARRIRQYEDFFNATGMATPDDLEEFRACQQGYAGIALPWNDMCRGATQWVQGPDAAAKEIGLNPKLSGVKTEDEGLYTVQHGYWLETMQRAVAAEEAREAVGVEHPVCGHQHACDH</sequence>
<evidence type="ECO:0000256" key="8">
    <source>
        <dbReference type="ARBA" id="ARBA00023027"/>
    </source>
</evidence>
<comment type="similarity">
    <text evidence="1">Belongs to the bacterial ring-hydroxylating dioxygenase alpha subunit family.</text>
</comment>
<dbReference type="InterPro" id="IPR017941">
    <property type="entry name" value="Rieske_2Fe-2S"/>
</dbReference>
<dbReference type="InterPro" id="IPR015881">
    <property type="entry name" value="ARHD_Rieske_2Fe_2S"/>
</dbReference>
<dbReference type="NCBIfam" id="TIGR03229">
    <property type="entry name" value="benzo_1_2_benA"/>
    <property type="match status" value="1"/>
</dbReference>
<evidence type="ECO:0000256" key="1">
    <source>
        <dbReference type="ARBA" id="ARBA00008751"/>
    </source>
</evidence>
<dbReference type="SUPFAM" id="SSF50022">
    <property type="entry name" value="ISP domain"/>
    <property type="match status" value="1"/>
</dbReference>
<dbReference type="Gene3D" id="3.90.380.10">
    <property type="entry name" value="Naphthalene 1,2-dioxygenase Alpha Subunit, Chain A, domain 1"/>
    <property type="match status" value="1"/>
</dbReference>
<dbReference type="GO" id="GO:0051213">
    <property type="term" value="F:dioxygenase activity"/>
    <property type="evidence" value="ECO:0007669"/>
    <property type="project" value="UniProtKB-KW"/>
</dbReference>
<dbReference type="Proteomes" id="UP000301751">
    <property type="component" value="Unassembled WGS sequence"/>
</dbReference>
<dbReference type="InterPro" id="IPR036922">
    <property type="entry name" value="Rieske_2Fe-2S_sf"/>
</dbReference>
<dbReference type="Pfam" id="PF00848">
    <property type="entry name" value="Ring_hydroxyl_A"/>
    <property type="match status" value="1"/>
</dbReference>
<dbReference type="Pfam" id="PF00355">
    <property type="entry name" value="Rieske"/>
    <property type="match status" value="1"/>
</dbReference>
<dbReference type="PROSITE" id="PS51296">
    <property type="entry name" value="RIESKE"/>
    <property type="match status" value="1"/>
</dbReference>
<dbReference type="InterPro" id="IPR017639">
    <property type="entry name" value="Benzo_1-2-diOase_lsu"/>
</dbReference>
<dbReference type="PANTHER" id="PTHR43756">
    <property type="entry name" value="CHOLINE MONOOXYGENASE, CHLOROPLASTIC"/>
    <property type="match status" value="1"/>
</dbReference>
<keyword evidence="6" id="KW-0408">Iron</keyword>
<keyword evidence="3" id="KW-0479">Metal-binding</keyword>
<dbReference type="InterPro" id="IPR015879">
    <property type="entry name" value="Ring_hydroxy_dOase_asu_C_dom"/>
</dbReference>
<evidence type="ECO:0000313" key="12">
    <source>
        <dbReference type="Proteomes" id="UP000301751"/>
    </source>
</evidence>
<dbReference type="GO" id="GO:0051537">
    <property type="term" value="F:2 iron, 2 sulfur cluster binding"/>
    <property type="evidence" value="ECO:0007669"/>
    <property type="project" value="UniProtKB-KW"/>
</dbReference>
<gene>
    <name evidence="11" type="primary">benA</name>
    <name evidence="11" type="ORF">AQPW35_18750</name>
</gene>